<comment type="similarity">
    <text evidence="1">Belongs to the Gfa family.</text>
</comment>
<keyword evidence="4" id="KW-0456">Lyase</keyword>
<evidence type="ECO:0000256" key="1">
    <source>
        <dbReference type="ARBA" id="ARBA00005495"/>
    </source>
</evidence>
<feature type="domain" description="CENP-V/GFA" evidence="5">
    <location>
        <begin position="2"/>
        <end position="120"/>
    </location>
</feature>
<dbReference type="SUPFAM" id="SSF51316">
    <property type="entry name" value="Mss4-like"/>
    <property type="match status" value="1"/>
</dbReference>
<name>W2SE27_CYPE1</name>
<dbReference type="OrthoDB" id="9985472at2759"/>
<dbReference type="RefSeq" id="XP_008711644.1">
    <property type="nucleotide sequence ID" value="XM_008713422.1"/>
</dbReference>
<dbReference type="GO" id="GO:0016846">
    <property type="term" value="F:carbon-sulfur lyase activity"/>
    <property type="evidence" value="ECO:0007669"/>
    <property type="project" value="InterPro"/>
</dbReference>
<gene>
    <name evidence="6" type="ORF">HMPREF1541_01121</name>
</gene>
<dbReference type="HOGENOM" id="CLU_055491_3_6_1"/>
<dbReference type="EMBL" id="KB822711">
    <property type="protein sequence ID" value="ETN46932.1"/>
    <property type="molecule type" value="Genomic_DNA"/>
</dbReference>
<dbReference type="Pfam" id="PF04828">
    <property type="entry name" value="GFA"/>
    <property type="match status" value="1"/>
</dbReference>
<dbReference type="PANTHER" id="PTHR33337:SF30">
    <property type="entry name" value="DUF636 DOMAIN PROTEIN (AFU_ORTHOLOGUE AFUA_1G03180)"/>
    <property type="match status" value="1"/>
</dbReference>
<keyword evidence="3" id="KW-0862">Zinc</keyword>
<evidence type="ECO:0000313" key="6">
    <source>
        <dbReference type="EMBL" id="ETN46932.1"/>
    </source>
</evidence>
<dbReference type="VEuPathDB" id="FungiDB:HMPREF1541_01121"/>
<dbReference type="Proteomes" id="UP000030752">
    <property type="component" value="Unassembled WGS sequence"/>
</dbReference>
<dbReference type="InParanoid" id="W2SE27"/>
<dbReference type="STRING" id="1220924.W2SE27"/>
<evidence type="ECO:0000259" key="5">
    <source>
        <dbReference type="PROSITE" id="PS51891"/>
    </source>
</evidence>
<protein>
    <recommendedName>
        <fullName evidence="5">CENP-V/GFA domain-containing protein</fullName>
    </recommendedName>
</protein>
<keyword evidence="2" id="KW-0479">Metal-binding</keyword>
<proteinExistence type="inferred from homology"/>
<dbReference type="InterPro" id="IPR006913">
    <property type="entry name" value="CENP-V/GFA"/>
</dbReference>
<dbReference type="InterPro" id="IPR011057">
    <property type="entry name" value="Mss4-like_sf"/>
</dbReference>
<accession>W2SE27</accession>
<keyword evidence="7" id="KW-1185">Reference proteome</keyword>
<dbReference type="GeneID" id="19968460"/>
<dbReference type="AlphaFoldDB" id="W2SE27"/>
<dbReference type="PROSITE" id="PS51891">
    <property type="entry name" value="CENP_V_GFA"/>
    <property type="match status" value="1"/>
</dbReference>
<evidence type="ECO:0000256" key="2">
    <source>
        <dbReference type="ARBA" id="ARBA00022723"/>
    </source>
</evidence>
<dbReference type="Gene3D" id="3.90.1590.10">
    <property type="entry name" value="glutathione-dependent formaldehyde- activating enzyme (gfa)"/>
    <property type="match status" value="1"/>
</dbReference>
<organism evidence="6 7">
    <name type="scientific">Cyphellophora europaea (strain CBS 101466)</name>
    <name type="common">Phialophora europaea</name>
    <dbReference type="NCBI Taxonomy" id="1220924"/>
    <lineage>
        <taxon>Eukaryota</taxon>
        <taxon>Fungi</taxon>
        <taxon>Dikarya</taxon>
        <taxon>Ascomycota</taxon>
        <taxon>Pezizomycotina</taxon>
        <taxon>Eurotiomycetes</taxon>
        <taxon>Chaetothyriomycetidae</taxon>
        <taxon>Chaetothyriales</taxon>
        <taxon>Cyphellophoraceae</taxon>
        <taxon>Cyphellophora</taxon>
    </lineage>
</organism>
<evidence type="ECO:0000313" key="7">
    <source>
        <dbReference type="Proteomes" id="UP000030752"/>
    </source>
</evidence>
<sequence>MPSGSCFCGALRYSFEGDPSYKAYCHCLTCRKITGSNAAMTALVPDANFSTSSESSPQYKTYTVTHETGIPLTYSFCANCATVCWKTAGAGWPDHHIIFAGTLDGEGTLEKLKPDAEFWIKYRVPWVKDLGDTGVMQCQGFPEN</sequence>
<dbReference type="eggNOG" id="ENOG502S5AR">
    <property type="taxonomic scope" value="Eukaryota"/>
</dbReference>
<reference evidence="6 7" key="1">
    <citation type="submission" date="2013-03" db="EMBL/GenBank/DDBJ databases">
        <title>The Genome Sequence of Phialophora europaea CBS 101466.</title>
        <authorList>
            <consortium name="The Broad Institute Genomics Platform"/>
            <person name="Cuomo C."/>
            <person name="de Hoog S."/>
            <person name="Gorbushina A."/>
            <person name="Walker B."/>
            <person name="Young S.K."/>
            <person name="Zeng Q."/>
            <person name="Gargeya S."/>
            <person name="Fitzgerald M."/>
            <person name="Haas B."/>
            <person name="Abouelleil A."/>
            <person name="Allen A.W."/>
            <person name="Alvarado L."/>
            <person name="Arachchi H.M."/>
            <person name="Berlin A.M."/>
            <person name="Chapman S.B."/>
            <person name="Gainer-Dewar J."/>
            <person name="Goldberg J."/>
            <person name="Griggs A."/>
            <person name="Gujja S."/>
            <person name="Hansen M."/>
            <person name="Howarth C."/>
            <person name="Imamovic A."/>
            <person name="Ireland A."/>
            <person name="Larimer J."/>
            <person name="McCowan C."/>
            <person name="Murphy C."/>
            <person name="Pearson M."/>
            <person name="Poon T.W."/>
            <person name="Priest M."/>
            <person name="Roberts A."/>
            <person name="Saif S."/>
            <person name="Shea T."/>
            <person name="Sisk P."/>
            <person name="Sykes S."/>
            <person name="Wortman J."/>
            <person name="Nusbaum C."/>
            <person name="Birren B."/>
        </authorList>
    </citation>
    <scope>NUCLEOTIDE SEQUENCE [LARGE SCALE GENOMIC DNA]</scope>
    <source>
        <strain evidence="6 7">CBS 101466</strain>
    </source>
</reference>
<dbReference type="GO" id="GO:0046872">
    <property type="term" value="F:metal ion binding"/>
    <property type="evidence" value="ECO:0007669"/>
    <property type="project" value="UniProtKB-KW"/>
</dbReference>
<evidence type="ECO:0000256" key="3">
    <source>
        <dbReference type="ARBA" id="ARBA00022833"/>
    </source>
</evidence>
<evidence type="ECO:0000256" key="4">
    <source>
        <dbReference type="ARBA" id="ARBA00023239"/>
    </source>
</evidence>
<dbReference type="PANTHER" id="PTHR33337">
    <property type="entry name" value="GFA DOMAIN-CONTAINING PROTEIN"/>
    <property type="match status" value="1"/>
</dbReference>